<dbReference type="SMART" id="SM00658">
    <property type="entry name" value="RPOL8c"/>
    <property type="match status" value="1"/>
</dbReference>
<dbReference type="Pfam" id="PF03870">
    <property type="entry name" value="RNA_pol_Rpb8"/>
    <property type="match status" value="1"/>
</dbReference>
<dbReference type="GO" id="GO:0003899">
    <property type="term" value="F:DNA-directed RNA polymerase activity"/>
    <property type="evidence" value="ECO:0007669"/>
    <property type="project" value="UniProtKB-UniRule"/>
</dbReference>
<proteinExistence type="inferred from homology"/>
<dbReference type="SUPFAM" id="SSF50249">
    <property type="entry name" value="Nucleic acid-binding proteins"/>
    <property type="match status" value="1"/>
</dbReference>
<dbReference type="OrthoDB" id="20018at2759"/>
<sequence>MSDPLLFEDTFTITGINSQKYDRVARLTCTSSDTASSFTLDVNSELYPCVVGESVSMALASTLSLDGKEDSGTKTGWRDVGMGEQTLANDYDYVCHGKVYRFEEGSTAGNMAVFISFGGLLLYLEGPYKKLAPLRIDYVYLLMKK</sequence>
<evidence type="ECO:0000313" key="6">
    <source>
        <dbReference type="Proteomes" id="UP000234275"/>
    </source>
</evidence>
<dbReference type="AlphaFoldDB" id="A0A2I2G2U9"/>
<comment type="caution">
    <text evidence="5">The sequence shown here is derived from an EMBL/GenBank/DDBJ whole genome shotgun (WGS) entry which is preliminary data.</text>
</comment>
<dbReference type="PIRSF" id="PIRSF000779">
    <property type="entry name" value="RNA_pol_Rpb8"/>
    <property type="match status" value="1"/>
</dbReference>
<comment type="subcellular location">
    <subcellularLocation>
        <location evidence="1">Nucleus</location>
    </subcellularLocation>
</comment>
<dbReference type="GO" id="GO:0006351">
    <property type="term" value="P:DNA-templated transcription"/>
    <property type="evidence" value="ECO:0007669"/>
    <property type="project" value="UniProtKB-UniRule"/>
</dbReference>
<name>A0A2I2G2U9_9EURO</name>
<organism evidence="5 6">
    <name type="scientific">Aspergillus steynii IBT 23096</name>
    <dbReference type="NCBI Taxonomy" id="1392250"/>
    <lineage>
        <taxon>Eukaryota</taxon>
        <taxon>Fungi</taxon>
        <taxon>Dikarya</taxon>
        <taxon>Ascomycota</taxon>
        <taxon>Pezizomycotina</taxon>
        <taxon>Eurotiomycetes</taxon>
        <taxon>Eurotiomycetidae</taxon>
        <taxon>Eurotiales</taxon>
        <taxon>Aspergillaceae</taxon>
        <taxon>Aspergillus</taxon>
        <taxon>Aspergillus subgen. Circumdati</taxon>
    </lineage>
</organism>
<dbReference type="FunFam" id="2.40.50.140:FF:000191">
    <property type="entry name" value="DNA-directed RNA polymerases I, II, and III subunit RPABC3"/>
    <property type="match status" value="1"/>
</dbReference>
<evidence type="ECO:0000256" key="1">
    <source>
        <dbReference type="ARBA" id="ARBA00004123"/>
    </source>
</evidence>
<dbReference type="GO" id="GO:0005736">
    <property type="term" value="C:RNA polymerase I complex"/>
    <property type="evidence" value="ECO:0007669"/>
    <property type="project" value="TreeGrafter"/>
</dbReference>
<dbReference type="RefSeq" id="XP_024702501.1">
    <property type="nucleotide sequence ID" value="XM_024849714.1"/>
</dbReference>
<gene>
    <name evidence="5" type="ORF">P170DRAFT_438901</name>
</gene>
<dbReference type="VEuPathDB" id="FungiDB:P170DRAFT_438901"/>
<dbReference type="GeneID" id="36557413"/>
<evidence type="ECO:0000256" key="3">
    <source>
        <dbReference type="ARBA" id="ARBA00023242"/>
    </source>
</evidence>
<evidence type="ECO:0000256" key="2">
    <source>
        <dbReference type="ARBA" id="ARBA00008912"/>
    </source>
</evidence>
<accession>A0A2I2G2U9</accession>
<protein>
    <recommendedName>
        <fullName evidence="4">DNA-directed RNA polymerases I, II, and III subunit RPABC3</fullName>
    </recommendedName>
</protein>
<dbReference type="GO" id="GO:0005665">
    <property type="term" value="C:RNA polymerase II, core complex"/>
    <property type="evidence" value="ECO:0007669"/>
    <property type="project" value="UniProtKB-UniRule"/>
</dbReference>
<dbReference type="PANTHER" id="PTHR10917:SF0">
    <property type="entry name" value="DNA-DIRECTED RNA POLYMERASES I, II, AND III SUBUNIT RPABC3"/>
    <property type="match status" value="1"/>
</dbReference>
<dbReference type="Proteomes" id="UP000234275">
    <property type="component" value="Unassembled WGS sequence"/>
</dbReference>
<dbReference type="EMBL" id="MSFO01000006">
    <property type="protein sequence ID" value="PLB47199.1"/>
    <property type="molecule type" value="Genomic_DNA"/>
</dbReference>
<keyword evidence="3 4" id="KW-0539">Nucleus</keyword>
<dbReference type="PANTHER" id="PTHR10917">
    <property type="entry name" value="DNA-DIRECTED RNA POLYMERASES I, II, AND III SUBUNIT RPABC3"/>
    <property type="match status" value="1"/>
</dbReference>
<dbReference type="InterPro" id="IPR012340">
    <property type="entry name" value="NA-bd_OB-fold"/>
</dbReference>
<dbReference type="GO" id="GO:0005666">
    <property type="term" value="C:RNA polymerase III complex"/>
    <property type="evidence" value="ECO:0007669"/>
    <property type="project" value="TreeGrafter"/>
</dbReference>
<comment type="function">
    <text evidence="4">DNA-dependent RNA polymerase catalyzes the transcription of DNA into RNA using the four ribonucleoside triphosphates as substrates. Common component of RNA polymerases I, II and III which synthesize ribosomal RNA precursors, mRNA precursors and many functional non-coding RNAs, and small RNAs, such as 5S rRNA and tRNAs, respectively.</text>
</comment>
<evidence type="ECO:0000313" key="5">
    <source>
        <dbReference type="EMBL" id="PLB47199.1"/>
    </source>
</evidence>
<evidence type="ECO:0000256" key="4">
    <source>
        <dbReference type="PIRNR" id="PIRNR000779"/>
    </source>
</evidence>
<dbReference type="InterPro" id="IPR005570">
    <property type="entry name" value="RPABC3"/>
</dbReference>
<dbReference type="STRING" id="1392250.A0A2I2G2U9"/>
<keyword evidence="6" id="KW-1185">Reference proteome</keyword>
<dbReference type="Gene3D" id="2.40.50.140">
    <property type="entry name" value="Nucleic acid-binding proteins"/>
    <property type="match status" value="1"/>
</dbReference>
<reference evidence="5 6" key="1">
    <citation type="submission" date="2016-12" db="EMBL/GenBank/DDBJ databases">
        <title>The genomes of Aspergillus section Nigri reveals drivers in fungal speciation.</title>
        <authorList>
            <consortium name="DOE Joint Genome Institute"/>
            <person name="Vesth T.C."/>
            <person name="Nybo J."/>
            <person name="Theobald S."/>
            <person name="Brandl J."/>
            <person name="Frisvad J.C."/>
            <person name="Nielsen K.F."/>
            <person name="Lyhne E.K."/>
            <person name="Kogle M.E."/>
            <person name="Kuo A."/>
            <person name="Riley R."/>
            <person name="Clum A."/>
            <person name="Nolan M."/>
            <person name="Lipzen A."/>
            <person name="Salamov A."/>
            <person name="Henrissat B."/>
            <person name="Wiebenga A."/>
            <person name="De Vries R.P."/>
            <person name="Grigoriev I.V."/>
            <person name="Mortensen U.H."/>
            <person name="Andersen M.R."/>
            <person name="Baker S.E."/>
        </authorList>
    </citation>
    <scope>NUCLEOTIDE SEQUENCE [LARGE SCALE GENOMIC DNA]</scope>
    <source>
        <strain evidence="5 6">IBT 23096</strain>
    </source>
</reference>
<comment type="similarity">
    <text evidence="2 4">Belongs to the eukaryotic RPB8 RNA polymerase subunit family.</text>
</comment>